<dbReference type="PANTHER" id="PTHR34975">
    <property type="entry name" value="SPORE GERMINATION PROTEIN A2"/>
    <property type="match status" value="1"/>
</dbReference>
<evidence type="ECO:0000256" key="2">
    <source>
        <dbReference type="ARBA" id="ARBA00007998"/>
    </source>
</evidence>
<feature type="transmembrane region" description="Helical" evidence="8">
    <location>
        <begin position="145"/>
        <end position="163"/>
    </location>
</feature>
<dbReference type="RefSeq" id="WP_039254480.1">
    <property type="nucleotide sequence ID" value="NZ_JENJ01000019.1"/>
</dbReference>
<protein>
    <submittedName>
        <fullName evidence="9">Spore gernimation protein</fullName>
    </submittedName>
</protein>
<dbReference type="OrthoDB" id="1931502at2"/>
<dbReference type="AlphaFoldDB" id="A0A0A0I809"/>
<evidence type="ECO:0000256" key="3">
    <source>
        <dbReference type="ARBA" id="ARBA00022448"/>
    </source>
</evidence>
<dbReference type="EMBL" id="JENJ01000019">
    <property type="protein sequence ID" value="KGM96688.1"/>
    <property type="molecule type" value="Genomic_DNA"/>
</dbReference>
<feature type="transmembrane region" description="Helical" evidence="8">
    <location>
        <begin position="112"/>
        <end position="133"/>
    </location>
</feature>
<dbReference type="Pfam" id="PF03845">
    <property type="entry name" value="Spore_permease"/>
    <property type="match status" value="1"/>
</dbReference>
<feature type="transmembrane region" description="Helical" evidence="8">
    <location>
        <begin position="331"/>
        <end position="353"/>
    </location>
</feature>
<feature type="transmembrane region" description="Helical" evidence="8">
    <location>
        <begin position="42"/>
        <end position="62"/>
    </location>
</feature>
<dbReference type="Gene3D" id="1.20.1740.10">
    <property type="entry name" value="Amino acid/polyamine transporter I"/>
    <property type="match status" value="1"/>
</dbReference>
<feature type="transmembrane region" description="Helical" evidence="8">
    <location>
        <begin position="216"/>
        <end position="238"/>
    </location>
</feature>
<evidence type="ECO:0000256" key="7">
    <source>
        <dbReference type="ARBA" id="ARBA00023136"/>
    </source>
</evidence>
<sequence length="372" mass="42597">MKNKDNLLTEKEIYYLCVSSIIGIGFFKLSHDIVKVVGQDGWLPNILGIIYPCYIAAISIYIMKKFPNDDIISIGKKYFGNIFGTVLGVLYIMEFFVLIPSIAAGFTNVLRVYAVTFLPRINIIIGIILVAWYCSLSGIKNIARMSKLIIVIFLLPIFISMGALKSGSILNLQPVLQSNIKKIIQGILLTTFQYSGIEFLLLIHPHFKSKDIVQRPIFKAIFTLMIIYTWIVFISIYYLGPELVPKSSWPFTLVTESIVVPVINNFRFVFVSLWSIVIIKTVSNYYYYVSVGLAYNFNIENKTVAIVLFPMLIISSLFYKNEIVRRYIGNVIINSTVLFNVLYLTLIFVITYVKERENTKLKNTKQIQDKRT</sequence>
<proteinExistence type="inferred from homology"/>
<dbReference type="GO" id="GO:0016020">
    <property type="term" value="C:membrane"/>
    <property type="evidence" value="ECO:0007669"/>
    <property type="project" value="UniProtKB-SubCell"/>
</dbReference>
<feature type="transmembrane region" description="Helical" evidence="8">
    <location>
        <begin position="12"/>
        <end position="30"/>
    </location>
</feature>
<keyword evidence="7 8" id="KW-0472">Membrane</keyword>
<accession>A0A0A0I809</accession>
<comment type="subcellular location">
    <subcellularLocation>
        <location evidence="1">Membrane</location>
        <topology evidence="1">Multi-pass membrane protein</topology>
    </subcellularLocation>
</comment>
<feature type="transmembrane region" description="Helical" evidence="8">
    <location>
        <begin position="183"/>
        <end position="204"/>
    </location>
</feature>
<keyword evidence="3" id="KW-0813">Transport</keyword>
<name>A0A0A0I809_CLONO</name>
<gene>
    <name evidence="9" type="ORF">Z968_05760</name>
</gene>
<evidence type="ECO:0000313" key="10">
    <source>
        <dbReference type="Proteomes" id="UP000030012"/>
    </source>
</evidence>
<dbReference type="PANTHER" id="PTHR34975:SF2">
    <property type="entry name" value="SPORE GERMINATION PROTEIN A2"/>
    <property type="match status" value="1"/>
</dbReference>
<keyword evidence="6 8" id="KW-1133">Transmembrane helix</keyword>
<organism evidence="9 10">
    <name type="scientific">Clostridium novyi A str. 4552</name>
    <dbReference type="NCBI Taxonomy" id="1444289"/>
    <lineage>
        <taxon>Bacteria</taxon>
        <taxon>Bacillati</taxon>
        <taxon>Bacillota</taxon>
        <taxon>Clostridia</taxon>
        <taxon>Eubacteriales</taxon>
        <taxon>Clostridiaceae</taxon>
        <taxon>Clostridium</taxon>
    </lineage>
</organism>
<evidence type="ECO:0000256" key="5">
    <source>
        <dbReference type="ARBA" id="ARBA00022692"/>
    </source>
</evidence>
<comment type="similarity">
    <text evidence="2">Belongs to the amino acid-polyamine-organocation (APC) superfamily. Spore germination protein (SGP) (TC 2.A.3.9) family.</text>
</comment>
<feature type="transmembrane region" description="Helical" evidence="8">
    <location>
        <begin position="303"/>
        <end position="319"/>
    </location>
</feature>
<dbReference type="Proteomes" id="UP000030012">
    <property type="component" value="Unassembled WGS sequence"/>
</dbReference>
<dbReference type="NCBIfam" id="TIGR00912">
    <property type="entry name" value="2A0309"/>
    <property type="match status" value="1"/>
</dbReference>
<evidence type="ECO:0000256" key="1">
    <source>
        <dbReference type="ARBA" id="ARBA00004141"/>
    </source>
</evidence>
<dbReference type="GO" id="GO:0009847">
    <property type="term" value="P:spore germination"/>
    <property type="evidence" value="ECO:0007669"/>
    <property type="project" value="InterPro"/>
</dbReference>
<keyword evidence="5 8" id="KW-0812">Transmembrane</keyword>
<evidence type="ECO:0000256" key="6">
    <source>
        <dbReference type="ARBA" id="ARBA00022989"/>
    </source>
</evidence>
<feature type="transmembrane region" description="Helical" evidence="8">
    <location>
        <begin position="82"/>
        <end position="106"/>
    </location>
</feature>
<evidence type="ECO:0000256" key="4">
    <source>
        <dbReference type="ARBA" id="ARBA00022544"/>
    </source>
</evidence>
<feature type="transmembrane region" description="Helical" evidence="8">
    <location>
        <begin position="258"/>
        <end position="282"/>
    </location>
</feature>
<dbReference type="InterPro" id="IPR004761">
    <property type="entry name" value="Spore_GerAB"/>
</dbReference>
<comment type="caution">
    <text evidence="9">The sequence shown here is derived from an EMBL/GenBank/DDBJ whole genome shotgun (WGS) entry which is preliminary data.</text>
</comment>
<evidence type="ECO:0000256" key="8">
    <source>
        <dbReference type="SAM" id="Phobius"/>
    </source>
</evidence>
<reference evidence="9 10" key="1">
    <citation type="submission" date="2014-01" db="EMBL/GenBank/DDBJ databases">
        <title>Plasmidome dynamics in the species complex Clostridium novyi sensu lato converts strains of independent lineages into distinctly different pathogens.</title>
        <authorList>
            <person name="Skarin H."/>
            <person name="Segerman B."/>
        </authorList>
    </citation>
    <scope>NUCLEOTIDE SEQUENCE [LARGE SCALE GENOMIC DNA]</scope>
    <source>
        <strain evidence="9 10">4552</strain>
    </source>
</reference>
<keyword evidence="4" id="KW-0309">Germination</keyword>
<evidence type="ECO:0000313" key="9">
    <source>
        <dbReference type="EMBL" id="KGM96688.1"/>
    </source>
</evidence>